<name>A0A6V8H9C9_TALPI</name>
<dbReference type="EMBL" id="DF933820">
    <property type="protein sequence ID" value="GAM37630.1"/>
    <property type="molecule type" value="Genomic_DNA"/>
</dbReference>
<reference evidence="3" key="1">
    <citation type="journal article" date="2015" name="Genome Announc.">
        <title>Draft genome sequence of Talaromyces cellulolyticus strain Y-94, a source of lignocellulosic biomass-degrading enzymes.</title>
        <authorList>
            <person name="Fujii T."/>
            <person name="Koike H."/>
            <person name="Sawayama S."/>
            <person name="Yano S."/>
            <person name="Inoue H."/>
        </authorList>
    </citation>
    <scope>NUCLEOTIDE SEQUENCE [LARGE SCALE GENOMIC DNA]</scope>
    <source>
        <strain evidence="3">Y-94</strain>
    </source>
</reference>
<proteinExistence type="predicted"/>
<keyword evidence="3" id="KW-1185">Reference proteome</keyword>
<gene>
    <name evidence="2" type="ORF">TCE0_024f07705</name>
</gene>
<keyword evidence="1" id="KW-0472">Membrane</keyword>
<keyword evidence="1" id="KW-1133">Transmembrane helix</keyword>
<organism evidence="2 3">
    <name type="scientific">Talaromyces pinophilus</name>
    <name type="common">Penicillium pinophilum</name>
    <dbReference type="NCBI Taxonomy" id="128442"/>
    <lineage>
        <taxon>Eukaryota</taxon>
        <taxon>Fungi</taxon>
        <taxon>Dikarya</taxon>
        <taxon>Ascomycota</taxon>
        <taxon>Pezizomycotina</taxon>
        <taxon>Eurotiomycetes</taxon>
        <taxon>Eurotiomycetidae</taxon>
        <taxon>Eurotiales</taxon>
        <taxon>Trichocomaceae</taxon>
        <taxon>Talaromyces</taxon>
        <taxon>Talaromyces sect. Talaromyces</taxon>
    </lineage>
</organism>
<comment type="caution">
    <text evidence="2">The sequence shown here is derived from an EMBL/GenBank/DDBJ whole genome shotgun (WGS) entry which is preliminary data.</text>
</comment>
<dbReference type="AlphaFoldDB" id="A0A6V8H9C9"/>
<evidence type="ECO:0000313" key="2">
    <source>
        <dbReference type="EMBL" id="GAM37630.1"/>
    </source>
</evidence>
<evidence type="ECO:0000313" key="3">
    <source>
        <dbReference type="Proteomes" id="UP000053095"/>
    </source>
</evidence>
<protein>
    <submittedName>
        <fullName evidence="2">Uncharacterized protein</fullName>
    </submittedName>
</protein>
<keyword evidence="1" id="KW-0812">Transmembrane</keyword>
<feature type="transmembrane region" description="Helical" evidence="1">
    <location>
        <begin position="32"/>
        <end position="55"/>
    </location>
</feature>
<sequence>MADMQQTSINCIPPATPCQPLISIKWLGMDAAGTWACGVLIVLILELLVLAHMFISDACEIFHYQLILKPRYRHEIGLARLAVQEATLRLQQAGETMAPEECPVPIETTITQTPPEPDHHDLLLYESAESPPANSDVRKSRCHILSTAINSPASLGAG</sequence>
<dbReference type="Proteomes" id="UP000053095">
    <property type="component" value="Unassembled WGS sequence"/>
</dbReference>
<accession>A0A6V8H9C9</accession>
<evidence type="ECO:0000256" key="1">
    <source>
        <dbReference type="SAM" id="Phobius"/>
    </source>
</evidence>